<evidence type="ECO:0000313" key="1">
    <source>
        <dbReference type="EMBL" id="CAK9069696.1"/>
    </source>
</evidence>
<accession>A0ABP0P1N6</accession>
<dbReference type="SUPFAM" id="SSF48403">
    <property type="entry name" value="Ankyrin repeat"/>
    <property type="match status" value="1"/>
</dbReference>
<evidence type="ECO:0000313" key="2">
    <source>
        <dbReference type="Proteomes" id="UP001642484"/>
    </source>
</evidence>
<reference evidence="1 2" key="1">
    <citation type="submission" date="2024-02" db="EMBL/GenBank/DDBJ databases">
        <authorList>
            <person name="Chen Y."/>
            <person name="Shah S."/>
            <person name="Dougan E. K."/>
            <person name="Thang M."/>
            <person name="Chan C."/>
        </authorList>
    </citation>
    <scope>NUCLEOTIDE SEQUENCE [LARGE SCALE GENOMIC DNA]</scope>
</reference>
<sequence length="200" mass="22964">MSGSSPAVRECQAIPKKEQLLHTDEVCAAHRREVVKARKAVALFLWKNRFDPGDPNSPRGFFVTYPLHEAAKQNNAYIASKLLMFGARLEQKDFWGHTADSYAGKHSHHEIMKVLQHHAKYCLSPYDFCHAPVKWQACPPPRGFEEFFAHLEVDPLVQVRSESQWLLLRGCHRVRNVHRLNFGKDRVPATTSAQETKLRL</sequence>
<proteinExistence type="predicted"/>
<organism evidence="1 2">
    <name type="scientific">Durusdinium trenchii</name>
    <dbReference type="NCBI Taxonomy" id="1381693"/>
    <lineage>
        <taxon>Eukaryota</taxon>
        <taxon>Sar</taxon>
        <taxon>Alveolata</taxon>
        <taxon>Dinophyceae</taxon>
        <taxon>Suessiales</taxon>
        <taxon>Symbiodiniaceae</taxon>
        <taxon>Durusdinium</taxon>
    </lineage>
</organism>
<dbReference type="InterPro" id="IPR036770">
    <property type="entry name" value="Ankyrin_rpt-contain_sf"/>
</dbReference>
<protein>
    <submittedName>
        <fullName evidence="1">Uncharacterized protein</fullName>
    </submittedName>
</protein>
<comment type="caution">
    <text evidence="1">The sequence shown here is derived from an EMBL/GenBank/DDBJ whole genome shotgun (WGS) entry which is preliminary data.</text>
</comment>
<keyword evidence="2" id="KW-1185">Reference proteome</keyword>
<dbReference type="EMBL" id="CAXAMN010022472">
    <property type="protein sequence ID" value="CAK9069696.1"/>
    <property type="molecule type" value="Genomic_DNA"/>
</dbReference>
<gene>
    <name evidence="1" type="ORF">CCMP2556_LOCUS34277</name>
</gene>
<dbReference type="Proteomes" id="UP001642484">
    <property type="component" value="Unassembled WGS sequence"/>
</dbReference>
<dbReference type="Gene3D" id="1.25.40.20">
    <property type="entry name" value="Ankyrin repeat-containing domain"/>
    <property type="match status" value="1"/>
</dbReference>
<name>A0ABP0P1N6_9DINO</name>